<gene>
    <name evidence="2" type="ORF">HO133_001629</name>
</gene>
<feature type="compositionally biased region" description="Polar residues" evidence="1">
    <location>
        <begin position="93"/>
        <end position="105"/>
    </location>
</feature>
<organism evidence="2 3">
    <name type="scientific">Letharia lupina</name>
    <dbReference type="NCBI Taxonomy" id="560253"/>
    <lineage>
        <taxon>Eukaryota</taxon>
        <taxon>Fungi</taxon>
        <taxon>Dikarya</taxon>
        <taxon>Ascomycota</taxon>
        <taxon>Pezizomycotina</taxon>
        <taxon>Lecanoromycetes</taxon>
        <taxon>OSLEUM clade</taxon>
        <taxon>Lecanoromycetidae</taxon>
        <taxon>Lecanorales</taxon>
        <taxon>Lecanorineae</taxon>
        <taxon>Parmeliaceae</taxon>
        <taxon>Letharia</taxon>
    </lineage>
</organism>
<proteinExistence type="predicted"/>
<evidence type="ECO:0000313" key="3">
    <source>
        <dbReference type="Proteomes" id="UP000593566"/>
    </source>
</evidence>
<reference evidence="2 3" key="1">
    <citation type="journal article" date="2020" name="Genomics">
        <title>Complete, high-quality genomes from long-read metagenomic sequencing of two wolf lichen thalli reveals enigmatic genome architecture.</title>
        <authorList>
            <person name="McKenzie S.K."/>
            <person name="Walston R.F."/>
            <person name="Allen J.L."/>
        </authorList>
    </citation>
    <scope>NUCLEOTIDE SEQUENCE [LARGE SCALE GENOMIC DNA]</scope>
    <source>
        <strain evidence="2">WasteWater1</strain>
    </source>
</reference>
<dbReference type="GeneID" id="59330043"/>
<feature type="region of interest" description="Disordered" evidence="1">
    <location>
        <begin position="367"/>
        <end position="391"/>
    </location>
</feature>
<sequence length="391" mass="44223">MAKRPRFFINFDVSRSKAKRPRGQDSSLMLDLPGNIPSRSAEMIHRSFTTMEPRTGLEARRHVSWHAPPLQKSQDVSVSATMKNPEGWCGRSGQIQRTNFPRTQYPSPPMSEDIRCDERNITDSMSHSDRPHRTNSFPKTPYPAVSSTTTAQASLYAERDIADTTTSPPSPTTAPANGPPHTNPPFPHTHSPLPAPSSYPIPQTFFAYPPIAPFDQSLKRHPNYYHSTHNLAQEIEPENGSRAVRLRHPDHLLERRRQKLGFAPTALVYEYGQEGRRDMPMRPAGTKFHDDGGDGDGGSILAGPWPRYWFSGRMNVLDLKFLGQAHDPVAGRKKVWYDSVKKDYVWTTLEEAKDMSGREERMREKAMARRRCDSEADTEMVEGEVGSWEEG</sequence>
<dbReference type="RefSeq" id="XP_037151096.1">
    <property type="nucleotide sequence ID" value="XM_037292557.1"/>
</dbReference>
<feature type="region of interest" description="Disordered" evidence="1">
    <location>
        <begin position="85"/>
        <end position="149"/>
    </location>
</feature>
<dbReference type="Proteomes" id="UP000593566">
    <property type="component" value="Unassembled WGS sequence"/>
</dbReference>
<protein>
    <submittedName>
        <fullName evidence="2">Uncharacterized protein</fullName>
    </submittedName>
</protein>
<evidence type="ECO:0000256" key="1">
    <source>
        <dbReference type="SAM" id="MobiDB-lite"/>
    </source>
</evidence>
<comment type="caution">
    <text evidence="2">The sequence shown here is derived from an EMBL/GenBank/DDBJ whole genome shotgun (WGS) entry which is preliminary data.</text>
</comment>
<dbReference type="EMBL" id="JACCJB010000013">
    <property type="protein sequence ID" value="KAF6221661.1"/>
    <property type="molecule type" value="Genomic_DNA"/>
</dbReference>
<feature type="compositionally biased region" description="Acidic residues" evidence="1">
    <location>
        <begin position="375"/>
        <end position="391"/>
    </location>
</feature>
<feature type="compositionally biased region" description="Basic and acidic residues" evidence="1">
    <location>
        <begin position="112"/>
        <end position="132"/>
    </location>
</feature>
<accession>A0A8H6FB63</accession>
<keyword evidence="3" id="KW-1185">Reference proteome</keyword>
<name>A0A8H6FB63_9LECA</name>
<feature type="compositionally biased region" description="Pro residues" evidence="1">
    <location>
        <begin position="168"/>
        <end position="195"/>
    </location>
</feature>
<feature type="region of interest" description="Disordered" evidence="1">
    <location>
        <begin position="162"/>
        <end position="195"/>
    </location>
</feature>
<dbReference type="AlphaFoldDB" id="A0A8H6FB63"/>
<evidence type="ECO:0000313" key="2">
    <source>
        <dbReference type="EMBL" id="KAF6221661.1"/>
    </source>
</evidence>